<gene>
    <name evidence="2" type="ORF">SS7213T_07677</name>
</gene>
<feature type="non-terminal residue" evidence="2">
    <location>
        <position position="1"/>
    </location>
</feature>
<organism evidence="2 3">
    <name type="scientific">Staphylococcus simiae CCM 7213 = CCUG 51256</name>
    <dbReference type="NCBI Taxonomy" id="911238"/>
    <lineage>
        <taxon>Bacteria</taxon>
        <taxon>Bacillati</taxon>
        <taxon>Bacillota</taxon>
        <taxon>Bacilli</taxon>
        <taxon>Bacillales</taxon>
        <taxon>Staphylococcaceae</taxon>
        <taxon>Staphylococcus</taxon>
    </lineage>
</organism>
<dbReference type="AlphaFoldDB" id="G5JJ84"/>
<keyword evidence="1" id="KW-0812">Transmembrane</keyword>
<dbReference type="EMBL" id="AEUN01000436">
    <property type="protein sequence ID" value="EHJ07750.1"/>
    <property type="molecule type" value="Genomic_DNA"/>
</dbReference>
<evidence type="ECO:0000313" key="3">
    <source>
        <dbReference type="Proteomes" id="UP000005413"/>
    </source>
</evidence>
<sequence length="42" mass="5145">VMTFNFLVMTFNFLVMTFNFLVMRVIYKFNAQICQQINLYLK</sequence>
<keyword evidence="3" id="KW-1185">Reference proteome</keyword>
<feature type="transmembrane region" description="Helical" evidence="1">
    <location>
        <begin position="6"/>
        <end position="27"/>
    </location>
</feature>
<dbReference type="Proteomes" id="UP000005413">
    <property type="component" value="Unassembled WGS sequence"/>
</dbReference>
<proteinExistence type="predicted"/>
<keyword evidence="1" id="KW-0472">Membrane</keyword>
<evidence type="ECO:0000256" key="1">
    <source>
        <dbReference type="SAM" id="Phobius"/>
    </source>
</evidence>
<comment type="caution">
    <text evidence="2">The sequence shown here is derived from an EMBL/GenBank/DDBJ whole genome shotgun (WGS) entry which is preliminary data.</text>
</comment>
<reference evidence="2 3" key="1">
    <citation type="journal article" date="2012" name="BMC Genomics">
        <title>Comparative genomic analysis of the genus Staphylococcus including Staphylococcus aureus and its newly described sister species Staphylococcus simiae.</title>
        <authorList>
            <person name="Suzuki H."/>
            <person name="Lefebure T."/>
            <person name="Pavinski Bitar P."/>
            <person name="Stanhope M.J."/>
        </authorList>
    </citation>
    <scope>NUCLEOTIDE SEQUENCE [LARGE SCALE GENOMIC DNA]</scope>
    <source>
        <strain evidence="2 3">CCM 7213</strain>
    </source>
</reference>
<protein>
    <submittedName>
        <fullName evidence="2">Uncharacterized protein</fullName>
    </submittedName>
</protein>
<accession>G5JJ84</accession>
<evidence type="ECO:0000313" key="2">
    <source>
        <dbReference type="EMBL" id="EHJ07750.1"/>
    </source>
</evidence>
<keyword evidence="1" id="KW-1133">Transmembrane helix</keyword>
<name>G5JJ84_9STAP</name>